<dbReference type="PROSITE" id="PS00775">
    <property type="entry name" value="GLYCOSYL_HYDROL_F3"/>
    <property type="match status" value="1"/>
</dbReference>
<feature type="domain" description="PA14" evidence="5">
    <location>
        <begin position="405"/>
        <end position="543"/>
    </location>
</feature>
<dbReference type="Pfam" id="PF01915">
    <property type="entry name" value="Glyco_hydro_3_C"/>
    <property type="match status" value="1"/>
</dbReference>
<dbReference type="Gene3D" id="3.40.50.1700">
    <property type="entry name" value="Glycoside hydrolase family 3 C-terminal domain"/>
    <property type="match status" value="1"/>
</dbReference>
<dbReference type="Pfam" id="PF14310">
    <property type="entry name" value="Fn3-like"/>
    <property type="match status" value="1"/>
</dbReference>
<evidence type="ECO:0000256" key="2">
    <source>
        <dbReference type="ARBA" id="ARBA00022801"/>
    </source>
</evidence>
<name>M0C562_9EURY</name>
<dbReference type="Gene3D" id="2.60.40.10">
    <property type="entry name" value="Immunoglobulins"/>
    <property type="match status" value="1"/>
</dbReference>
<dbReference type="PANTHER" id="PTHR42715:SF10">
    <property type="entry name" value="BETA-GLUCOSIDASE"/>
    <property type="match status" value="1"/>
</dbReference>
<dbReference type="PROSITE" id="PS51820">
    <property type="entry name" value="PA14"/>
    <property type="match status" value="1"/>
</dbReference>
<evidence type="ECO:0000259" key="5">
    <source>
        <dbReference type="PROSITE" id="PS51820"/>
    </source>
</evidence>
<dbReference type="SUPFAM" id="SSF52279">
    <property type="entry name" value="Beta-D-glucan exohydrolase, C-terminal domain"/>
    <property type="match status" value="1"/>
</dbReference>
<evidence type="ECO:0000256" key="1">
    <source>
        <dbReference type="ARBA" id="ARBA00005336"/>
    </source>
</evidence>
<dbReference type="InterPro" id="IPR026891">
    <property type="entry name" value="Fn3-like"/>
</dbReference>
<dbReference type="InterPro" id="IPR017853">
    <property type="entry name" value="GH"/>
</dbReference>
<gene>
    <name evidence="6" type="ORF">C477_10148</name>
</gene>
<comment type="similarity">
    <text evidence="1">Belongs to the glycosyl hydrolase 3 family.</text>
</comment>
<comment type="caution">
    <text evidence="6">The sequence shown here is derived from an EMBL/GenBank/DDBJ whole genome shotgun (WGS) entry which is preliminary data.</text>
</comment>
<keyword evidence="3" id="KW-0119">Carbohydrate metabolism</keyword>
<dbReference type="PATRIC" id="fig|1227488.3.peg.2002"/>
<dbReference type="InterPro" id="IPR001764">
    <property type="entry name" value="Glyco_hydro_3_N"/>
</dbReference>
<dbReference type="SMART" id="SM00758">
    <property type="entry name" value="PA14"/>
    <property type="match status" value="1"/>
</dbReference>
<dbReference type="STRING" id="1227488.C477_10148"/>
<dbReference type="InterPro" id="IPR037524">
    <property type="entry name" value="PA14/GLEYA"/>
</dbReference>
<evidence type="ECO:0000313" key="6">
    <source>
        <dbReference type="EMBL" id="ELZ18421.1"/>
    </source>
</evidence>
<dbReference type="PANTHER" id="PTHR42715">
    <property type="entry name" value="BETA-GLUCOSIDASE"/>
    <property type="match status" value="1"/>
</dbReference>
<protein>
    <submittedName>
        <fullName evidence="6">Glycoside hydrolase family 3</fullName>
    </submittedName>
</protein>
<dbReference type="Pfam" id="PF07691">
    <property type="entry name" value="PA14"/>
    <property type="match status" value="1"/>
</dbReference>
<accession>M0C562</accession>
<reference evidence="6 7" key="1">
    <citation type="journal article" date="2014" name="PLoS Genet.">
        <title>Phylogenetically driven sequencing of extremely halophilic archaea reveals strategies for static and dynamic osmo-response.</title>
        <authorList>
            <person name="Becker E.A."/>
            <person name="Seitzer P.M."/>
            <person name="Tritt A."/>
            <person name="Larsen D."/>
            <person name="Krusor M."/>
            <person name="Yao A.I."/>
            <person name="Wu D."/>
            <person name="Madern D."/>
            <person name="Eisen J.A."/>
            <person name="Darling A.E."/>
            <person name="Facciotti M.T."/>
        </authorList>
    </citation>
    <scope>NUCLEOTIDE SEQUENCE [LARGE SCALE GENOMIC DNA]</scope>
    <source>
        <strain evidence="6 7">JCM 13891</strain>
    </source>
</reference>
<dbReference type="Proteomes" id="UP000011657">
    <property type="component" value="Unassembled WGS sequence"/>
</dbReference>
<dbReference type="FunFam" id="2.60.40.10:FF:000495">
    <property type="entry name" value="Periplasmic beta-glucosidase"/>
    <property type="match status" value="1"/>
</dbReference>
<dbReference type="eggNOG" id="arCOG04634">
    <property type="taxonomic scope" value="Archaea"/>
</dbReference>
<dbReference type="Gene3D" id="2.60.120.380">
    <property type="match status" value="1"/>
</dbReference>
<dbReference type="InterPro" id="IPR036881">
    <property type="entry name" value="Glyco_hydro_3_C_sf"/>
</dbReference>
<evidence type="ECO:0000256" key="3">
    <source>
        <dbReference type="ARBA" id="ARBA00023277"/>
    </source>
</evidence>
<dbReference type="PRINTS" id="PR00133">
    <property type="entry name" value="GLHYDRLASE3"/>
</dbReference>
<dbReference type="SMART" id="SM01217">
    <property type="entry name" value="Fn3_like"/>
    <property type="match status" value="1"/>
</dbReference>
<dbReference type="EMBL" id="AOIS01000036">
    <property type="protein sequence ID" value="ELZ18421.1"/>
    <property type="molecule type" value="Genomic_DNA"/>
</dbReference>
<keyword evidence="2 6" id="KW-0378">Hydrolase</keyword>
<dbReference type="SUPFAM" id="SSF56988">
    <property type="entry name" value="Anthrax protective antigen"/>
    <property type="match status" value="1"/>
</dbReference>
<dbReference type="InterPro" id="IPR002772">
    <property type="entry name" value="Glyco_hydro_3_C"/>
</dbReference>
<sequence>MIGTGSAVSGEDDPASIVEEMTLEEKVSRTHGADGGPEGIAGYLQGIERLDVPGMGMADSPAGVVAADPATDFPHPIAAAATFDPTLIESEGRAIAREAKALDVSVLLGPSMDTFRVPLHSRAGETYGEDPYLASRMAAAYTGAVQSEGVVATLKHFVAYNQTRATGDVYDYFSTSEHDVRVGERALREIYLPPFEAGVREGDAGAVMPAYNRINGTFSSEHRELLTGVLRAEWGFDGFVVSDWGGTHSTVDAAEAGLDVEMPSAEYFGETLAEAVAAGDIDESVVDEMARRTLTSQAEIGALEDDRIGSEPARGTDEHFELAERMAEEGTVLLKNESDVLPLDEREVDEIALVGPSPEEFKYNVGGSDAVPAIRRRGPVDGIKAVVGKEVDVTAVGTDRRELVEADDGFAYEYYDGDDVDGEPTETGSVSAVDFDGDAGTAVWEGTVTAPESGSFGFALTSQGESTLFLDGDVVTENLGGGFAGPNTVRIAVDLEEGVEYDVRVEAVGGSPVRLEWNPPSALDDAVAAAGDADAAVVLAQSNTDYGDDRVQFGLPSNQNALVERVADANEETVVLLNTESPVAMPWVDSVPSILQLWFPGQEAGTAVGKLLFGRTTPSGKSPVTFARNLEDYLPGEIDVVPNDARAYPGIDGTVYYDEGVFVGYRHFDERDVEPLFPFGHGESYAEFAYSDLELAADDDGLDVSLTVANDGDYGGREAVQLYVSDVDASVDRPQRELAAIEKVAVDAGESERVTLRVNRDNLAFYDADDGEWVVEPGAFEVAVGRSSRDLRLEGSFEVDEELATVLEEEKGGNERRKRRGSDGRHRRPKRHGR</sequence>
<organism evidence="6 7">
    <name type="scientific">Haloterrigena salina JCM 13891</name>
    <dbReference type="NCBI Taxonomy" id="1227488"/>
    <lineage>
        <taxon>Archaea</taxon>
        <taxon>Methanobacteriati</taxon>
        <taxon>Methanobacteriota</taxon>
        <taxon>Stenosarchaea group</taxon>
        <taxon>Halobacteria</taxon>
        <taxon>Halobacteriales</taxon>
        <taxon>Natrialbaceae</taxon>
        <taxon>Haloterrigena</taxon>
    </lineage>
</organism>
<proteinExistence type="inferred from homology"/>
<dbReference type="Pfam" id="PF00933">
    <property type="entry name" value="Glyco_hydro_3"/>
    <property type="match status" value="1"/>
</dbReference>
<feature type="region of interest" description="Disordered" evidence="4">
    <location>
        <begin position="804"/>
        <end position="834"/>
    </location>
</feature>
<dbReference type="InterPro" id="IPR013783">
    <property type="entry name" value="Ig-like_fold"/>
</dbReference>
<dbReference type="InterPro" id="IPR050288">
    <property type="entry name" value="Cellulose_deg_GH3"/>
</dbReference>
<feature type="compositionally biased region" description="Basic residues" evidence="4">
    <location>
        <begin position="816"/>
        <end position="834"/>
    </location>
</feature>
<dbReference type="AlphaFoldDB" id="M0C562"/>
<dbReference type="Gene3D" id="3.20.20.300">
    <property type="entry name" value="Glycoside hydrolase, family 3, N-terminal domain"/>
    <property type="match status" value="1"/>
</dbReference>
<dbReference type="InterPro" id="IPR036962">
    <property type="entry name" value="Glyco_hydro_3_N_sf"/>
</dbReference>
<dbReference type="GO" id="GO:0005975">
    <property type="term" value="P:carbohydrate metabolic process"/>
    <property type="evidence" value="ECO:0007669"/>
    <property type="project" value="InterPro"/>
</dbReference>
<evidence type="ECO:0000313" key="7">
    <source>
        <dbReference type="Proteomes" id="UP000011657"/>
    </source>
</evidence>
<dbReference type="InterPro" id="IPR019800">
    <property type="entry name" value="Glyco_hydro_3_AS"/>
</dbReference>
<evidence type="ECO:0000256" key="4">
    <source>
        <dbReference type="SAM" id="MobiDB-lite"/>
    </source>
</evidence>
<dbReference type="InterPro" id="IPR011658">
    <property type="entry name" value="PA14_dom"/>
</dbReference>
<keyword evidence="7" id="KW-1185">Reference proteome</keyword>
<dbReference type="GO" id="GO:0004553">
    <property type="term" value="F:hydrolase activity, hydrolyzing O-glycosyl compounds"/>
    <property type="evidence" value="ECO:0007669"/>
    <property type="project" value="InterPro"/>
</dbReference>
<dbReference type="SUPFAM" id="SSF51445">
    <property type="entry name" value="(Trans)glycosidases"/>
    <property type="match status" value="1"/>
</dbReference>